<comment type="caution">
    <text evidence="1">The sequence shown here is derived from an EMBL/GenBank/DDBJ whole genome shotgun (WGS) entry which is preliminary data.</text>
</comment>
<dbReference type="InterPro" id="IPR012340">
    <property type="entry name" value="NA-bd_OB-fold"/>
</dbReference>
<evidence type="ECO:0000313" key="2">
    <source>
        <dbReference type="Proteomes" id="UP000074294"/>
    </source>
</evidence>
<name>A0A147JYX9_HADYE</name>
<dbReference type="Gene3D" id="2.40.50.140">
    <property type="entry name" value="Nucleic acid-binding proteins"/>
    <property type="match status" value="1"/>
</dbReference>
<dbReference type="AlphaFoldDB" id="A0A147JYX9"/>
<accession>A0A147JYX9</accession>
<evidence type="ECO:0000313" key="1">
    <source>
        <dbReference type="EMBL" id="KUO41760.1"/>
    </source>
</evidence>
<reference evidence="1 2" key="1">
    <citation type="journal article" date="2016" name="Nat. Microbiol.">
        <title>Genomic inference of the metabolism of cosmopolitan subsurface Archaea, Hadesarchaea.</title>
        <authorList>
            <person name="Baker B.J."/>
            <person name="Saw J.H."/>
            <person name="Lind A.E."/>
            <person name="Lazar C.S."/>
            <person name="Hinrichs K.-U."/>
            <person name="Teske A.P."/>
            <person name="Ettema T.J."/>
        </authorList>
    </citation>
    <scope>NUCLEOTIDE SEQUENCE [LARGE SCALE GENOMIC DNA]</scope>
</reference>
<proteinExistence type="predicted"/>
<gene>
    <name evidence="1" type="ORF">APZ16_00345</name>
</gene>
<dbReference type="Proteomes" id="UP000074294">
    <property type="component" value="Unassembled WGS sequence"/>
</dbReference>
<organism evidence="1 2">
    <name type="scientific">Hadarchaeum yellowstonense</name>
    <dbReference type="NCBI Taxonomy" id="1776334"/>
    <lineage>
        <taxon>Archaea</taxon>
        <taxon>Methanobacteriati</taxon>
        <taxon>Candidatus Hadarchaeota</taxon>
        <taxon>Candidatus Hadarchaeia</taxon>
        <taxon>Candidatus Hadarchaeales</taxon>
        <taxon>Candidatus Hadarchaeaceae</taxon>
        <taxon>Candidatus Hadarchaeum</taxon>
    </lineage>
</organism>
<dbReference type="STRING" id="1776334.APZ16_00345"/>
<sequence>MEEIQQRRGPARPRRISELRMGDERVRVVGLVVDKRDAEFTLDDGSGRLTVIFDDPAIAEGVEVGCKVRVFGAPLLVSGASELHADIVQRLDKLDLNLYREVREEAERLERELGR</sequence>
<evidence type="ECO:0008006" key="3">
    <source>
        <dbReference type="Google" id="ProtNLM"/>
    </source>
</evidence>
<dbReference type="SUPFAM" id="SSF50249">
    <property type="entry name" value="Nucleic acid-binding proteins"/>
    <property type="match status" value="1"/>
</dbReference>
<protein>
    <recommendedName>
        <fullName evidence="3">OB domain-containing protein</fullName>
    </recommendedName>
</protein>
<dbReference type="EMBL" id="LQMQ01000014">
    <property type="protein sequence ID" value="KUO41760.1"/>
    <property type="molecule type" value="Genomic_DNA"/>
</dbReference>